<protein>
    <recommendedName>
        <fullName evidence="2">Putative Flp pilus-assembly TadG-like N-terminal domain-containing protein</fullName>
    </recommendedName>
</protein>
<dbReference type="AlphaFoldDB" id="A0A249MV76"/>
<sequence>MTRRGLIQEARGGISLIMAGSLFMLAGAATVAVDLGSVYLAKRQLQGIADAAALAAVGGGRSAAEELIGQSGVSGVALVGVDGGNYRADRAVPVADRFVAGEGGAMRVELQRRTPLFFARLLVGRDGIDLRARAIATRQDAAAFSIGTGLAAVSGGLPNMLLSSLAGTELNLTVMDCQGLASLNLDLLGVADALRVRTGRDDEAYGELFDREIPLSDVIGAMADSAGGNQSAAVLLGMAGKIAGRSIRLSDVIDLGPMRGAASATGQPHLLLDAFSMLRMILSPPSGTSVPMDLRVTVPGLTSTRLMLVIGEGQVRSPLLSVTADKSVVLRTAQTRLYLESSVATALSGIASVRIPLYVELAAAEARLSAIDCTSGSMTQGVTLAVKPSIGTAALADVDTQALTNFNLPANPRPALLAQLLGTKVTGYANVALGGVQPQNVHFSPAEISAQTAKRVSTNDLTQGLAASLVSRTQVQVSVLGINVNLSPLAPAIGTLLATTAPLLDGILASVTATLGVQLGYADVRVHEMRCGMAAIVA</sequence>
<evidence type="ECO:0000313" key="3">
    <source>
        <dbReference type="EMBL" id="ASY45192.1"/>
    </source>
</evidence>
<name>A0A249MV76_SPHXE</name>
<evidence type="ECO:0000313" key="4">
    <source>
        <dbReference type="Proteomes" id="UP000217141"/>
    </source>
</evidence>
<dbReference type="EMBL" id="CP022745">
    <property type="protein sequence ID" value="ASY45192.1"/>
    <property type="molecule type" value="Genomic_DNA"/>
</dbReference>
<gene>
    <name evidence="3" type="ORF">CJD35_12665</name>
</gene>
<feature type="domain" description="Putative Flp pilus-assembly TadG-like N-terminal" evidence="2">
    <location>
        <begin position="12"/>
        <end position="57"/>
    </location>
</feature>
<dbReference type="Pfam" id="PF13400">
    <property type="entry name" value="Tad"/>
    <property type="match status" value="1"/>
</dbReference>
<keyword evidence="1" id="KW-1133">Transmembrane helix</keyword>
<accession>A0A249MV76</accession>
<organism evidence="3 4">
    <name type="scientific">Sphingobium xenophagum</name>
    <dbReference type="NCBI Taxonomy" id="121428"/>
    <lineage>
        <taxon>Bacteria</taxon>
        <taxon>Pseudomonadati</taxon>
        <taxon>Pseudomonadota</taxon>
        <taxon>Alphaproteobacteria</taxon>
        <taxon>Sphingomonadales</taxon>
        <taxon>Sphingomonadaceae</taxon>
        <taxon>Sphingobium</taxon>
    </lineage>
</organism>
<evidence type="ECO:0000259" key="2">
    <source>
        <dbReference type="Pfam" id="PF13400"/>
    </source>
</evidence>
<reference evidence="3 4" key="1">
    <citation type="submission" date="2017-08" db="EMBL/GenBank/DDBJ databases">
        <title>Whole Genome Sequence of Sphingobium hydrophobicum C1: Insights into Adaption to the Electronic-waste Contaminated Sediment.</title>
        <authorList>
            <person name="Song D."/>
            <person name="Chen X."/>
            <person name="Xu M."/>
        </authorList>
    </citation>
    <scope>NUCLEOTIDE SEQUENCE [LARGE SCALE GENOMIC DNA]</scope>
    <source>
        <strain evidence="3 4">C1</strain>
    </source>
</reference>
<evidence type="ECO:0000256" key="1">
    <source>
        <dbReference type="SAM" id="Phobius"/>
    </source>
</evidence>
<keyword evidence="1" id="KW-0472">Membrane</keyword>
<dbReference type="InterPro" id="IPR028087">
    <property type="entry name" value="Tad_N"/>
</dbReference>
<dbReference type="Proteomes" id="UP000217141">
    <property type="component" value="Chromosome I"/>
</dbReference>
<proteinExistence type="predicted"/>
<dbReference type="RefSeq" id="WP_095687099.1">
    <property type="nucleotide sequence ID" value="NZ_CP022745.1"/>
</dbReference>
<keyword evidence="1" id="KW-0812">Transmembrane</keyword>
<feature type="transmembrane region" description="Helical" evidence="1">
    <location>
        <begin position="12"/>
        <end position="33"/>
    </location>
</feature>
<dbReference type="KEGG" id="shyd:CJD35_12665"/>